<evidence type="ECO:0000313" key="2">
    <source>
        <dbReference type="Proteomes" id="UP000053477"/>
    </source>
</evidence>
<evidence type="ECO:0000313" key="1">
    <source>
        <dbReference type="EMBL" id="KLO16910.1"/>
    </source>
</evidence>
<dbReference type="InterPro" id="IPR032675">
    <property type="entry name" value="LRR_dom_sf"/>
</dbReference>
<organism evidence="1 2">
    <name type="scientific">Schizopora paradoxa</name>
    <dbReference type="NCBI Taxonomy" id="27342"/>
    <lineage>
        <taxon>Eukaryota</taxon>
        <taxon>Fungi</taxon>
        <taxon>Dikarya</taxon>
        <taxon>Basidiomycota</taxon>
        <taxon>Agaricomycotina</taxon>
        <taxon>Agaricomycetes</taxon>
        <taxon>Hymenochaetales</taxon>
        <taxon>Schizoporaceae</taxon>
        <taxon>Schizopora</taxon>
    </lineage>
</organism>
<name>A0A0H2RXV8_9AGAM</name>
<protein>
    <submittedName>
        <fullName evidence="1">Uncharacterized protein</fullName>
    </submittedName>
</protein>
<keyword evidence="2" id="KW-1185">Reference proteome</keyword>
<accession>A0A0H2RXV8</accession>
<dbReference type="InParanoid" id="A0A0H2RXV8"/>
<proteinExistence type="predicted"/>
<dbReference type="AlphaFoldDB" id="A0A0H2RXV8"/>
<gene>
    <name evidence="1" type="ORF">SCHPADRAFT_926182</name>
</gene>
<dbReference type="Proteomes" id="UP000053477">
    <property type="component" value="Unassembled WGS sequence"/>
</dbReference>
<dbReference type="SUPFAM" id="SSF52047">
    <property type="entry name" value="RNI-like"/>
    <property type="match status" value="1"/>
</dbReference>
<sequence>MMDMHPMDLLANIVKHLRGSTSEMTWESFLDSWPNDYSPKEIMTLSGSKLCSSEDRDDMNLLRSTLSCLRQASAALRLLENVVDRSAANVMTSLSSLSFERGLKIRNFPDDIVSLIFGYAHKSAVEDDDDYDIDDKTKSPPICRQSLLLSHICRDWRFLACSMPELWTTLSNLQHPDSISHFIRLSKGQPLHVAFIARASMFSILPNSFDAFLKRNDFLLEVLPLSTKWQSFSLYFSPEEAEDEVDLILPGIVRAFRNLKFDSLEELSVRLESWFDGLREGSTASSLFSSWYIPKLRSCSVVDFIPSVPVSKHITSLNVDFVEDISEPVASESIFRFIRQHKNLTELTLLFSPTNHVMFFAEKGVTLRGGLDLPFLRKLRIRTPIARTYDLIKNFIRSLSRPTLEEVTLEFRICLHEPEDQSVDTYLSAYFERELNSCLQELSRHESLRSFKLVIAEKAKVNPYHSNNALDSVFSNLPHLQNLVISAPDFPAPTIKGLHSPLRTLSLNNCSGFDDQFIRDLFGALLARGAMESFERLSVDGCDNLRKEVILSFLPRSKVVWE</sequence>
<dbReference type="Gene3D" id="3.80.10.10">
    <property type="entry name" value="Ribonuclease Inhibitor"/>
    <property type="match status" value="1"/>
</dbReference>
<dbReference type="OrthoDB" id="3365698at2759"/>
<dbReference type="EMBL" id="KQ085910">
    <property type="protein sequence ID" value="KLO16910.1"/>
    <property type="molecule type" value="Genomic_DNA"/>
</dbReference>
<reference evidence="1 2" key="1">
    <citation type="submission" date="2015-04" db="EMBL/GenBank/DDBJ databases">
        <title>Complete genome sequence of Schizopora paradoxa KUC8140, a cosmopolitan wood degrader in East Asia.</title>
        <authorList>
            <consortium name="DOE Joint Genome Institute"/>
            <person name="Min B."/>
            <person name="Park H."/>
            <person name="Jang Y."/>
            <person name="Kim J.-J."/>
            <person name="Kim K.H."/>
            <person name="Pangilinan J."/>
            <person name="Lipzen A."/>
            <person name="Riley R."/>
            <person name="Grigoriev I.V."/>
            <person name="Spatafora J.W."/>
            <person name="Choi I.-G."/>
        </authorList>
    </citation>
    <scope>NUCLEOTIDE SEQUENCE [LARGE SCALE GENOMIC DNA]</scope>
    <source>
        <strain evidence="1 2">KUC8140</strain>
    </source>
</reference>